<organism evidence="2 3">
    <name type="scientific">Fulvimarina uroteuthidis</name>
    <dbReference type="NCBI Taxonomy" id="3098149"/>
    <lineage>
        <taxon>Bacteria</taxon>
        <taxon>Pseudomonadati</taxon>
        <taxon>Pseudomonadota</taxon>
        <taxon>Alphaproteobacteria</taxon>
        <taxon>Hyphomicrobiales</taxon>
        <taxon>Aurantimonadaceae</taxon>
        <taxon>Fulvimarina</taxon>
    </lineage>
</organism>
<dbReference type="EMBL" id="JAXLPB010000002">
    <property type="protein sequence ID" value="MDY8108764.1"/>
    <property type="molecule type" value="Genomic_DNA"/>
</dbReference>
<comment type="caution">
    <text evidence="2">The sequence shown here is derived from an EMBL/GenBank/DDBJ whole genome shotgun (WGS) entry which is preliminary data.</text>
</comment>
<dbReference type="Pfam" id="PF09849">
    <property type="entry name" value="DUF2076"/>
    <property type="match status" value="1"/>
</dbReference>
<evidence type="ECO:0000313" key="3">
    <source>
        <dbReference type="Proteomes" id="UP001294412"/>
    </source>
</evidence>
<evidence type="ECO:0000256" key="1">
    <source>
        <dbReference type="SAM" id="MobiDB-lite"/>
    </source>
</evidence>
<evidence type="ECO:0000313" key="2">
    <source>
        <dbReference type="EMBL" id="MDY8108764.1"/>
    </source>
</evidence>
<dbReference type="Proteomes" id="UP001294412">
    <property type="component" value="Unassembled WGS sequence"/>
</dbReference>
<feature type="compositionally biased region" description="Basic and acidic residues" evidence="1">
    <location>
        <begin position="26"/>
        <end position="38"/>
    </location>
</feature>
<name>A0ABU5I057_9HYPH</name>
<accession>A0ABU5I057</accession>
<feature type="region of interest" description="Disordered" evidence="1">
    <location>
        <begin position="73"/>
        <end position="115"/>
    </location>
</feature>
<keyword evidence="3" id="KW-1185">Reference proteome</keyword>
<dbReference type="RefSeq" id="WP_322186237.1">
    <property type="nucleotide sequence ID" value="NZ_JAXLPB010000002.1"/>
</dbReference>
<dbReference type="InterPro" id="IPR018648">
    <property type="entry name" value="DUF2076"/>
</dbReference>
<reference evidence="2 3" key="1">
    <citation type="submission" date="2023-12" db="EMBL/GenBank/DDBJ databases">
        <title>Description of Novel Strain Fulvimarina sp. 2208YS6-2-32 isolated from Uroteuthis (Photololigo) edulis.</title>
        <authorList>
            <person name="Park J.-S."/>
        </authorList>
    </citation>
    <scope>NUCLEOTIDE SEQUENCE [LARGE SCALE GENOMIC DNA]</scope>
    <source>
        <strain evidence="2 3">2208YS6-2-32</strain>
    </source>
</reference>
<gene>
    <name evidence="2" type="ORF">U0C82_06350</name>
</gene>
<proteinExistence type="predicted"/>
<feature type="region of interest" description="Disordered" evidence="1">
    <location>
        <begin position="1"/>
        <end position="38"/>
    </location>
</feature>
<protein>
    <submittedName>
        <fullName evidence="2">DUF2076 domain-containing protein</fullName>
    </submittedName>
</protein>
<sequence length="189" mass="19435">MDRNEQTMIRDLFGKLSQAEQTAPPRDPEADRFIRESVESQPGAPYYMAQTIIVQEQALEAAKARIDELERQGSRPFGGLFGNRSRSSSPRPWGNPDDGRSSAAGMGAGAGGYGRPAAGSAARGGGFLAGAAQTAMGVAGGMMLGSMLGGMFAGDEAAAGEMDAGAGDMGAEEMAADETADFGGDFEDI</sequence>